<dbReference type="AlphaFoldDB" id="A0A699VS90"/>
<feature type="compositionally biased region" description="Basic and acidic residues" evidence="1">
    <location>
        <begin position="46"/>
        <end position="56"/>
    </location>
</feature>
<feature type="non-terminal residue" evidence="2">
    <location>
        <position position="1"/>
    </location>
</feature>
<sequence>STHTIKYASPALTQKVFANMQRVGKGFSGVETPLFEGMLVGQEIKEEGDKEEHVEDAQPQTQPQPQQVVGFPMSLVQEALDACAALNRRVEHLEYDKVAQALEITKLKRRVKKLGKGNRVKVLKLKRLKRVGTSQRIDTS</sequence>
<accession>A0A699VS90</accession>
<reference evidence="2" key="1">
    <citation type="journal article" date="2019" name="Sci. Rep.">
        <title>Draft genome of Tanacetum cinerariifolium, the natural source of mosquito coil.</title>
        <authorList>
            <person name="Yamashiro T."/>
            <person name="Shiraishi A."/>
            <person name="Satake H."/>
            <person name="Nakayama K."/>
        </authorList>
    </citation>
    <scope>NUCLEOTIDE SEQUENCE</scope>
</reference>
<proteinExistence type="predicted"/>
<comment type="caution">
    <text evidence="2">The sequence shown here is derived from an EMBL/GenBank/DDBJ whole genome shotgun (WGS) entry which is preliminary data.</text>
</comment>
<evidence type="ECO:0000256" key="1">
    <source>
        <dbReference type="SAM" id="MobiDB-lite"/>
    </source>
</evidence>
<feature type="region of interest" description="Disordered" evidence="1">
    <location>
        <begin position="46"/>
        <end position="65"/>
    </location>
</feature>
<feature type="non-terminal residue" evidence="2">
    <location>
        <position position="140"/>
    </location>
</feature>
<gene>
    <name evidence="2" type="ORF">Tci_908307</name>
</gene>
<evidence type="ECO:0000313" key="2">
    <source>
        <dbReference type="EMBL" id="GFD36338.1"/>
    </source>
</evidence>
<protein>
    <submittedName>
        <fullName evidence="2">Uncharacterized protein</fullName>
    </submittedName>
</protein>
<dbReference type="EMBL" id="BKCJ011470409">
    <property type="protein sequence ID" value="GFD36338.1"/>
    <property type="molecule type" value="Genomic_DNA"/>
</dbReference>
<name>A0A699VS90_TANCI</name>
<organism evidence="2">
    <name type="scientific">Tanacetum cinerariifolium</name>
    <name type="common">Dalmatian daisy</name>
    <name type="synonym">Chrysanthemum cinerariifolium</name>
    <dbReference type="NCBI Taxonomy" id="118510"/>
    <lineage>
        <taxon>Eukaryota</taxon>
        <taxon>Viridiplantae</taxon>
        <taxon>Streptophyta</taxon>
        <taxon>Embryophyta</taxon>
        <taxon>Tracheophyta</taxon>
        <taxon>Spermatophyta</taxon>
        <taxon>Magnoliopsida</taxon>
        <taxon>eudicotyledons</taxon>
        <taxon>Gunneridae</taxon>
        <taxon>Pentapetalae</taxon>
        <taxon>asterids</taxon>
        <taxon>campanulids</taxon>
        <taxon>Asterales</taxon>
        <taxon>Asteraceae</taxon>
        <taxon>Asteroideae</taxon>
        <taxon>Anthemideae</taxon>
        <taxon>Anthemidinae</taxon>
        <taxon>Tanacetum</taxon>
    </lineage>
</organism>